<dbReference type="SMART" id="SM00387">
    <property type="entry name" value="HATPase_c"/>
    <property type="match status" value="1"/>
</dbReference>
<evidence type="ECO:0000256" key="3">
    <source>
        <dbReference type="ARBA" id="ARBA00022553"/>
    </source>
</evidence>
<dbReference type="RefSeq" id="WP_206569246.1">
    <property type="nucleotide sequence ID" value="NZ_JAFKCW010000002.1"/>
</dbReference>
<sequence>MGIGHKPKEYSAADSPPPNRLNSDSDLLRRIESLGNIGHWELDLATGQSTWSEQMYRILGLNPNGATPPIDLALELIHPDDRKQVDDAMQKALESGDLLKIENRVVLPDGSIRHLISEGMVDRNSAGLAIRLFGISRDISQEKQKEENLQKSNLYLENIFNTTQDLIFLADENGAFLKASKSCEKILGYSQSELKGKSFRDLVHPDDFEATVESRKKIMSGDSSSDFQNRYFKKDGSVVYLNWSATLDETSKTVFAVARDITQLVRTEAALKADRQKLSIVLDASPETIWALDRDYRLVTANTEFLRAMKDVFNWVVSPGDNLVFGIDLPAEFIQEWKVWYDRALAGETFSIVRKVTIMEKGGYMEVSFKPIFEAGEVVAICCYSMDITHRKTYEESLKKLNVELAESNRGLEISNKELEQFAYVASHDLQEPLRMITSFLGLIKLKYSHVLDEKGLQYIHYSVDGAKRMRDIILDLLEFSRIGTQPESKQVANTADLVQEVLLLNKKLIRDKNALIHIGPLPNINCHSSTIVQLFQNLINNGLKYQTGESSPEIWIEGKESETEWEFSVRDNGIGIESEFIEKIFVIFQRLHHKEQYSGSGIGLAICKKIVEFHGGRIWVNSVPGQGSTFCFTVKK</sequence>
<dbReference type="EMBL" id="JAFKCW010000002">
    <property type="protein sequence ID" value="MBN7801277.1"/>
    <property type="molecule type" value="Genomic_DNA"/>
</dbReference>
<feature type="region of interest" description="Disordered" evidence="7">
    <location>
        <begin position="1"/>
        <end position="23"/>
    </location>
</feature>
<dbReference type="PRINTS" id="PR00344">
    <property type="entry name" value="BCTRLSENSOR"/>
</dbReference>
<dbReference type="Pfam" id="PF00512">
    <property type="entry name" value="HisKA"/>
    <property type="match status" value="1"/>
</dbReference>
<dbReference type="Gene3D" id="3.30.565.10">
    <property type="entry name" value="Histidine kinase-like ATPase, C-terminal domain"/>
    <property type="match status" value="1"/>
</dbReference>
<dbReference type="SUPFAM" id="SSF55785">
    <property type="entry name" value="PYP-like sensor domain (PAS domain)"/>
    <property type="match status" value="3"/>
</dbReference>
<dbReference type="Pfam" id="PF02518">
    <property type="entry name" value="HATPase_c"/>
    <property type="match status" value="1"/>
</dbReference>
<dbReference type="InterPro" id="IPR036097">
    <property type="entry name" value="HisK_dim/P_sf"/>
</dbReference>
<name>A0ABS3BQF9_9BACT</name>
<dbReference type="PROSITE" id="PS50112">
    <property type="entry name" value="PAS"/>
    <property type="match status" value="2"/>
</dbReference>
<dbReference type="Pfam" id="PF08447">
    <property type="entry name" value="PAS_3"/>
    <property type="match status" value="1"/>
</dbReference>
<keyword evidence="12" id="KW-1185">Reference proteome</keyword>
<dbReference type="CDD" id="cd00082">
    <property type="entry name" value="HisKA"/>
    <property type="match status" value="1"/>
</dbReference>
<evidence type="ECO:0000256" key="1">
    <source>
        <dbReference type="ARBA" id="ARBA00000085"/>
    </source>
</evidence>
<dbReference type="InterPro" id="IPR013767">
    <property type="entry name" value="PAS_fold"/>
</dbReference>
<dbReference type="Gene3D" id="1.10.287.130">
    <property type="match status" value="1"/>
</dbReference>
<feature type="domain" description="PAS" evidence="9">
    <location>
        <begin position="152"/>
        <end position="222"/>
    </location>
</feature>
<dbReference type="SMART" id="SM00086">
    <property type="entry name" value="PAC"/>
    <property type="match status" value="3"/>
</dbReference>
<reference evidence="11 12" key="1">
    <citation type="submission" date="2021-03" db="EMBL/GenBank/DDBJ databases">
        <title>novel species isolated from a fishpond in China.</title>
        <authorList>
            <person name="Lu H."/>
            <person name="Cai Z."/>
        </authorList>
    </citation>
    <scope>NUCLEOTIDE SEQUENCE [LARGE SCALE GENOMIC DNA]</scope>
    <source>
        <strain evidence="11 12">JCM 31546</strain>
    </source>
</reference>
<dbReference type="CDD" id="cd00130">
    <property type="entry name" value="PAS"/>
    <property type="match status" value="2"/>
</dbReference>
<dbReference type="PANTHER" id="PTHR43304:SF1">
    <property type="entry name" value="PAC DOMAIN-CONTAINING PROTEIN"/>
    <property type="match status" value="1"/>
</dbReference>
<evidence type="ECO:0000313" key="11">
    <source>
        <dbReference type="EMBL" id="MBN7801277.1"/>
    </source>
</evidence>
<feature type="domain" description="Histidine kinase" evidence="8">
    <location>
        <begin position="425"/>
        <end position="637"/>
    </location>
</feature>
<dbReference type="SUPFAM" id="SSF55874">
    <property type="entry name" value="ATPase domain of HSP90 chaperone/DNA topoisomerase II/histidine kinase"/>
    <property type="match status" value="1"/>
</dbReference>
<dbReference type="InterPro" id="IPR005467">
    <property type="entry name" value="His_kinase_dom"/>
</dbReference>
<dbReference type="InterPro" id="IPR052162">
    <property type="entry name" value="Sensor_kinase/Photoreceptor"/>
</dbReference>
<evidence type="ECO:0000313" key="12">
    <source>
        <dbReference type="Proteomes" id="UP000664698"/>
    </source>
</evidence>
<evidence type="ECO:0000259" key="8">
    <source>
        <dbReference type="PROSITE" id="PS50109"/>
    </source>
</evidence>
<dbReference type="InterPro" id="IPR035965">
    <property type="entry name" value="PAS-like_dom_sf"/>
</dbReference>
<dbReference type="InterPro" id="IPR003661">
    <property type="entry name" value="HisK_dim/P_dom"/>
</dbReference>
<dbReference type="PROSITE" id="PS50109">
    <property type="entry name" value="HIS_KIN"/>
    <property type="match status" value="1"/>
</dbReference>
<organism evidence="11 12">
    <name type="scientific">Algoriphagus aestuariicola</name>
    <dbReference type="NCBI Taxonomy" id="1852016"/>
    <lineage>
        <taxon>Bacteria</taxon>
        <taxon>Pseudomonadati</taxon>
        <taxon>Bacteroidota</taxon>
        <taxon>Cytophagia</taxon>
        <taxon>Cytophagales</taxon>
        <taxon>Cyclobacteriaceae</taxon>
        <taxon>Algoriphagus</taxon>
    </lineage>
</organism>
<dbReference type="InterPro" id="IPR000700">
    <property type="entry name" value="PAS-assoc_C"/>
</dbReference>
<dbReference type="Proteomes" id="UP000664698">
    <property type="component" value="Unassembled WGS sequence"/>
</dbReference>
<keyword evidence="5" id="KW-0418">Kinase</keyword>
<dbReference type="InterPro" id="IPR000014">
    <property type="entry name" value="PAS"/>
</dbReference>
<dbReference type="SMART" id="SM00091">
    <property type="entry name" value="PAS"/>
    <property type="match status" value="3"/>
</dbReference>
<accession>A0ABS3BQF9</accession>
<evidence type="ECO:0000256" key="2">
    <source>
        <dbReference type="ARBA" id="ARBA00012438"/>
    </source>
</evidence>
<dbReference type="InterPro" id="IPR004358">
    <property type="entry name" value="Sig_transdc_His_kin-like_C"/>
</dbReference>
<dbReference type="InterPro" id="IPR003594">
    <property type="entry name" value="HATPase_dom"/>
</dbReference>
<keyword evidence="3" id="KW-0597">Phosphoprotein</keyword>
<evidence type="ECO:0000256" key="4">
    <source>
        <dbReference type="ARBA" id="ARBA00022679"/>
    </source>
</evidence>
<feature type="compositionally biased region" description="Basic and acidic residues" evidence="7">
    <location>
        <begin position="1"/>
        <end position="11"/>
    </location>
</feature>
<feature type="domain" description="PAC" evidence="10">
    <location>
        <begin position="99"/>
        <end position="151"/>
    </location>
</feature>
<dbReference type="EC" id="2.7.13.3" evidence="2"/>
<dbReference type="PANTHER" id="PTHR43304">
    <property type="entry name" value="PHYTOCHROME-LIKE PROTEIN CPH1"/>
    <property type="match status" value="1"/>
</dbReference>
<dbReference type="SUPFAM" id="SSF47384">
    <property type="entry name" value="Homodimeric domain of signal transducing histidine kinase"/>
    <property type="match status" value="1"/>
</dbReference>
<protein>
    <recommendedName>
        <fullName evidence="2">histidine kinase</fullName>
        <ecNumber evidence="2">2.7.13.3</ecNumber>
    </recommendedName>
</protein>
<evidence type="ECO:0000259" key="10">
    <source>
        <dbReference type="PROSITE" id="PS50113"/>
    </source>
</evidence>
<evidence type="ECO:0000259" key="9">
    <source>
        <dbReference type="PROSITE" id="PS50112"/>
    </source>
</evidence>
<dbReference type="Pfam" id="PF00989">
    <property type="entry name" value="PAS"/>
    <property type="match status" value="1"/>
</dbReference>
<keyword evidence="6" id="KW-0175">Coiled coil</keyword>
<evidence type="ECO:0000256" key="7">
    <source>
        <dbReference type="SAM" id="MobiDB-lite"/>
    </source>
</evidence>
<feature type="domain" description="PAC" evidence="10">
    <location>
        <begin position="225"/>
        <end position="273"/>
    </location>
</feature>
<comment type="caution">
    <text evidence="11">The sequence shown here is derived from an EMBL/GenBank/DDBJ whole genome shotgun (WGS) entry which is preliminary data.</text>
</comment>
<evidence type="ECO:0000256" key="6">
    <source>
        <dbReference type="SAM" id="Coils"/>
    </source>
</evidence>
<comment type="catalytic activity">
    <reaction evidence="1">
        <text>ATP + protein L-histidine = ADP + protein N-phospho-L-histidine.</text>
        <dbReference type="EC" id="2.7.13.3"/>
    </reaction>
</comment>
<dbReference type="InterPro" id="IPR013655">
    <property type="entry name" value="PAS_fold_3"/>
</dbReference>
<evidence type="ECO:0000256" key="5">
    <source>
        <dbReference type="ARBA" id="ARBA00022777"/>
    </source>
</evidence>
<dbReference type="PROSITE" id="PS50113">
    <property type="entry name" value="PAC"/>
    <property type="match status" value="2"/>
</dbReference>
<keyword evidence="4" id="KW-0808">Transferase</keyword>
<feature type="domain" description="PAS" evidence="9">
    <location>
        <begin position="51"/>
        <end position="96"/>
    </location>
</feature>
<gene>
    <name evidence="11" type="ORF">J0A67_10425</name>
</gene>
<dbReference type="Gene3D" id="2.10.70.100">
    <property type="match status" value="1"/>
</dbReference>
<dbReference type="SMART" id="SM00388">
    <property type="entry name" value="HisKA"/>
    <property type="match status" value="1"/>
</dbReference>
<dbReference type="Gene3D" id="3.30.450.20">
    <property type="entry name" value="PAS domain"/>
    <property type="match status" value="3"/>
</dbReference>
<dbReference type="InterPro" id="IPR001610">
    <property type="entry name" value="PAC"/>
</dbReference>
<dbReference type="InterPro" id="IPR036890">
    <property type="entry name" value="HATPase_C_sf"/>
</dbReference>
<feature type="coiled-coil region" evidence="6">
    <location>
        <begin position="391"/>
        <end position="418"/>
    </location>
</feature>
<dbReference type="NCBIfam" id="TIGR00229">
    <property type="entry name" value="sensory_box"/>
    <property type="match status" value="1"/>
</dbReference>
<proteinExistence type="predicted"/>